<dbReference type="SUPFAM" id="SSF47923">
    <property type="entry name" value="Ypt/Rab-GAP domain of gyp1p"/>
    <property type="match status" value="2"/>
</dbReference>
<keyword evidence="4" id="KW-1185">Reference proteome</keyword>
<dbReference type="AlphaFoldDB" id="A0A196SBS9"/>
<dbReference type="InterPro" id="IPR035969">
    <property type="entry name" value="Rab-GAP_TBC_sf"/>
</dbReference>
<sequence>MDTWSCVSYSVSCPASLFRESVVIQVDETSGMPYVAQVTSKKTKEMERIRQGDVVFYLNGVYFMTTSDIDMQRDALQSAMGSDKPFSINLISLMDYISRRVPRIEQIILPTVSADIVLDSFATGMTSCLVSLSSPLFPRIAGSVLLAINEEIVLNKTQESILLLLNSLTPPTVFLIACPYQESPITVAEIREFLTYNGLTTLAKSSYSLMTMPAFASTPNHSQPSQSITQPSHSLSSHSITQPSPSLSSHSITQSSPDPLLSQSFRNQPDYTEHPYAVDSFMFPQPQGYAILEQEWVKEDRARAAANEQSWREFLEGIGGVESLNFGWCRQSGNKWSLLAGKEAKQRRHLRALVHEGVPNALRPSVWFHLSGGYELQQRSKNSYEQFWRSQNDPAVCALIERDLPRTFPNHPLFSNAVVVSNPLPHSPRPLYEEEPPFVSSLRRVLLAVSVVREDIQYYQGMNLLAGWLLIVMMDEEKAFWTLAALLQYSFPEQYFDTTLSGVRVDEFVLEGMVRECFPQFVARIEQVDSQILSLSVGWFINLFINALPAVTVARVWDVLILEGDKVIMRVAMALFALNEERLLHIEDDSAFAAAVKVMGLLQFNGNELMSAAFAKRNLLLGKRFVFPYKREDIREMRRKKREELDSQVVSPKETLRAIDSDEE</sequence>
<dbReference type="SMART" id="SM00164">
    <property type="entry name" value="TBC"/>
    <property type="match status" value="1"/>
</dbReference>
<reference evidence="3 4" key="1">
    <citation type="submission" date="2016-05" db="EMBL/GenBank/DDBJ databases">
        <title>Nuclear genome of Blastocystis sp. subtype 1 NandII.</title>
        <authorList>
            <person name="Gentekaki E."/>
            <person name="Curtis B."/>
            <person name="Stairs C."/>
            <person name="Eme L."/>
            <person name="Herman E."/>
            <person name="Klimes V."/>
            <person name="Arias M.C."/>
            <person name="Elias M."/>
            <person name="Hilliou F."/>
            <person name="Klute M."/>
            <person name="Malik S.-B."/>
            <person name="Pightling A."/>
            <person name="Rachubinski R."/>
            <person name="Salas D."/>
            <person name="Schlacht A."/>
            <person name="Suga H."/>
            <person name="Archibald J."/>
            <person name="Ball S.G."/>
            <person name="Clark G."/>
            <person name="Dacks J."/>
            <person name="Van Der Giezen M."/>
            <person name="Tsaousis A."/>
            <person name="Roger A."/>
        </authorList>
    </citation>
    <scope>NUCLEOTIDE SEQUENCE [LARGE SCALE GENOMIC DNA]</scope>
    <source>
        <strain evidence="4">ATCC 50177 / NandII</strain>
    </source>
</reference>
<proteinExistence type="predicted"/>
<dbReference type="EMBL" id="LXWW01000320">
    <property type="protein sequence ID" value="OAO13776.1"/>
    <property type="molecule type" value="Genomic_DNA"/>
</dbReference>
<comment type="caution">
    <text evidence="3">The sequence shown here is derived from an EMBL/GenBank/DDBJ whole genome shotgun (WGS) entry which is preliminary data.</text>
</comment>
<dbReference type="GO" id="GO:0005096">
    <property type="term" value="F:GTPase activator activity"/>
    <property type="evidence" value="ECO:0007669"/>
    <property type="project" value="TreeGrafter"/>
</dbReference>
<protein>
    <submittedName>
        <fullName evidence="3">RabGAP/TBC domain-containing protein</fullName>
    </submittedName>
</protein>
<dbReference type="PROSITE" id="PS50086">
    <property type="entry name" value="TBC_RABGAP"/>
    <property type="match status" value="1"/>
</dbReference>
<dbReference type="GO" id="GO:0031267">
    <property type="term" value="F:small GTPase binding"/>
    <property type="evidence" value="ECO:0007669"/>
    <property type="project" value="TreeGrafter"/>
</dbReference>
<dbReference type="STRING" id="478820.A0A196SBS9"/>
<feature type="domain" description="Rab-GAP TBC" evidence="2">
    <location>
        <begin position="357"/>
        <end position="564"/>
    </location>
</feature>
<dbReference type="PANTHER" id="PTHR47219">
    <property type="entry name" value="RAB GTPASE-ACTIVATING PROTEIN 1-LIKE"/>
    <property type="match status" value="1"/>
</dbReference>
<dbReference type="OrthoDB" id="294251at2759"/>
<dbReference type="PANTHER" id="PTHR47219:SF20">
    <property type="entry name" value="TBC1 DOMAIN FAMILY MEMBER 2B"/>
    <property type="match status" value="1"/>
</dbReference>
<feature type="region of interest" description="Disordered" evidence="1">
    <location>
        <begin position="218"/>
        <end position="266"/>
    </location>
</feature>
<evidence type="ECO:0000256" key="1">
    <source>
        <dbReference type="SAM" id="MobiDB-lite"/>
    </source>
</evidence>
<evidence type="ECO:0000313" key="4">
    <source>
        <dbReference type="Proteomes" id="UP000078348"/>
    </source>
</evidence>
<name>A0A196SBS9_BLAHN</name>
<dbReference type="Gene3D" id="1.10.8.270">
    <property type="entry name" value="putative rabgap domain of human tbc1 domain family member 14 like domains"/>
    <property type="match status" value="1"/>
</dbReference>
<dbReference type="Pfam" id="PF00566">
    <property type="entry name" value="RabGAP-TBC"/>
    <property type="match status" value="1"/>
</dbReference>
<organism evidence="3 4">
    <name type="scientific">Blastocystis sp. subtype 1 (strain ATCC 50177 / NandII)</name>
    <dbReference type="NCBI Taxonomy" id="478820"/>
    <lineage>
        <taxon>Eukaryota</taxon>
        <taxon>Sar</taxon>
        <taxon>Stramenopiles</taxon>
        <taxon>Bigyra</taxon>
        <taxon>Opalozoa</taxon>
        <taxon>Opalinata</taxon>
        <taxon>Blastocystidae</taxon>
        <taxon>Blastocystis</taxon>
    </lineage>
</organism>
<dbReference type="InterPro" id="IPR000195">
    <property type="entry name" value="Rab-GAP-TBC_dom"/>
</dbReference>
<gene>
    <name evidence="3" type="ORF">AV274_4451</name>
</gene>
<evidence type="ECO:0000313" key="3">
    <source>
        <dbReference type="EMBL" id="OAO13776.1"/>
    </source>
</evidence>
<dbReference type="Gene3D" id="1.10.472.80">
    <property type="entry name" value="Ypt/Rab-GAP domain of gyp1p, domain 3"/>
    <property type="match status" value="1"/>
</dbReference>
<dbReference type="InterPro" id="IPR050302">
    <property type="entry name" value="Rab_GAP_TBC_domain"/>
</dbReference>
<accession>A0A196SBS9</accession>
<dbReference type="Gene3D" id="1.10.10.750">
    <property type="entry name" value="Ypt/Rab-GAP domain of gyp1p, domain 1"/>
    <property type="match status" value="1"/>
</dbReference>
<evidence type="ECO:0000259" key="2">
    <source>
        <dbReference type="PROSITE" id="PS50086"/>
    </source>
</evidence>
<dbReference type="Proteomes" id="UP000078348">
    <property type="component" value="Unassembled WGS sequence"/>
</dbReference>